<evidence type="ECO:0000313" key="3">
    <source>
        <dbReference type="EMBL" id="KAA5612546.1"/>
    </source>
</evidence>
<evidence type="ECO:0000256" key="2">
    <source>
        <dbReference type="SAM" id="Phobius"/>
    </source>
</evidence>
<dbReference type="EMBL" id="VWPK01000011">
    <property type="protein sequence ID" value="KAA5612546.1"/>
    <property type="molecule type" value="Genomic_DNA"/>
</dbReference>
<organism evidence="3 4">
    <name type="scientific">Rhodovastum atsumiense</name>
    <dbReference type="NCBI Taxonomy" id="504468"/>
    <lineage>
        <taxon>Bacteria</taxon>
        <taxon>Pseudomonadati</taxon>
        <taxon>Pseudomonadota</taxon>
        <taxon>Alphaproteobacteria</taxon>
        <taxon>Acetobacterales</taxon>
        <taxon>Acetobacteraceae</taxon>
        <taxon>Rhodovastum</taxon>
    </lineage>
</organism>
<reference evidence="3 4" key="1">
    <citation type="submission" date="2019-09" db="EMBL/GenBank/DDBJ databases">
        <title>Genome sequence of Rhodovastum atsumiense, a diverse member of the Acetobacteraceae family of non-sulfur purple photosynthetic bacteria.</title>
        <authorList>
            <person name="Meyer T."/>
            <person name="Kyndt J."/>
        </authorList>
    </citation>
    <scope>NUCLEOTIDE SEQUENCE [LARGE SCALE GENOMIC DNA]</scope>
    <source>
        <strain evidence="3 4">DSM 21279</strain>
    </source>
</reference>
<dbReference type="AlphaFoldDB" id="A0A5M6IW49"/>
<keyword evidence="2" id="KW-0812">Transmembrane</keyword>
<feature type="transmembrane region" description="Helical" evidence="2">
    <location>
        <begin position="12"/>
        <end position="32"/>
    </location>
</feature>
<name>A0A5M6IW49_9PROT</name>
<keyword evidence="2" id="KW-1133">Transmembrane helix</keyword>
<dbReference type="Proteomes" id="UP000325255">
    <property type="component" value="Unassembled WGS sequence"/>
</dbReference>
<evidence type="ECO:0000313" key="4">
    <source>
        <dbReference type="Proteomes" id="UP000325255"/>
    </source>
</evidence>
<accession>A0A5M6IW49</accession>
<sequence length="116" mass="12340">MFDEDSLLVRAFGWFVKPALIGLVGWLLIWIAGAGGQGVAAYAALGAAVAYARAGFGWPPNNGDWAPLAGILWPLVAVRDIIPHLLDKPEQDVTPAPDDLSTNVAFLEPPRPRPTA</sequence>
<gene>
    <name evidence="3" type="ORF">F1189_08805</name>
</gene>
<protein>
    <submittedName>
        <fullName evidence="3">Uncharacterized protein</fullName>
    </submittedName>
</protein>
<keyword evidence="4" id="KW-1185">Reference proteome</keyword>
<comment type="caution">
    <text evidence="3">The sequence shown here is derived from an EMBL/GenBank/DDBJ whole genome shotgun (WGS) entry which is preliminary data.</text>
</comment>
<keyword evidence="2" id="KW-0472">Membrane</keyword>
<feature type="region of interest" description="Disordered" evidence="1">
    <location>
        <begin position="92"/>
        <end position="116"/>
    </location>
</feature>
<proteinExistence type="predicted"/>
<dbReference type="RefSeq" id="WP_150040361.1">
    <property type="nucleotide sequence ID" value="NZ_OW485601.1"/>
</dbReference>
<evidence type="ECO:0000256" key="1">
    <source>
        <dbReference type="SAM" id="MobiDB-lite"/>
    </source>
</evidence>